<dbReference type="AlphaFoldDB" id="A0A918XF08"/>
<protein>
    <submittedName>
        <fullName evidence="11">Protein RarD</fullName>
    </submittedName>
</protein>
<feature type="transmembrane region" description="Helical" evidence="9">
    <location>
        <begin position="235"/>
        <end position="260"/>
    </location>
</feature>
<keyword evidence="6 9" id="KW-1133">Transmembrane helix</keyword>
<evidence type="ECO:0000256" key="2">
    <source>
        <dbReference type="ARBA" id="ARBA00007362"/>
    </source>
</evidence>
<dbReference type="NCBIfam" id="TIGR00688">
    <property type="entry name" value="rarD"/>
    <property type="match status" value="1"/>
</dbReference>
<name>A0A918XF08_9ACTN</name>
<feature type="transmembrane region" description="Helical" evidence="9">
    <location>
        <begin position="102"/>
        <end position="120"/>
    </location>
</feature>
<accession>A0A918XF08</accession>
<evidence type="ECO:0000256" key="7">
    <source>
        <dbReference type="ARBA" id="ARBA00023136"/>
    </source>
</evidence>
<evidence type="ECO:0000256" key="5">
    <source>
        <dbReference type="ARBA" id="ARBA00022692"/>
    </source>
</evidence>
<feature type="region of interest" description="Disordered" evidence="8">
    <location>
        <begin position="294"/>
        <end position="339"/>
    </location>
</feature>
<feature type="transmembrane region" description="Helical" evidence="9">
    <location>
        <begin position="40"/>
        <end position="59"/>
    </location>
</feature>
<evidence type="ECO:0000256" key="4">
    <source>
        <dbReference type="ARBA" id="ARBA00022475"/>
    </source>
</evidence>
<feature type="compositionally biased region" description="Basic and acidic residues" evidence="8">
    <location>
        <begin position="329"/>
        <end position="339"/>
    </location>
</feature>
<proteinExistence type="inferred from homology"/>
<dbReference type="Pfam" id="PF00892">
    <property type="entry name" value="EamA"/>
    <property type="match status" value="1"/>
</dbReference>
<dbReference type="PANTHER" id="PTHR22911">
    <property type="entry name" value="ACYL-MALONYL CONDENSING ENZYME-RELATED"/>
    <property type="match status" value="1"/>
</dbReference>
<comment type="caution">
    <text evidence="11">The sequence shown here is derived from an EMBL/GenBank/DDBJ whole genome shotgun (WGS) entry which is preliminary data.</text>
</comment>
<evidence type="ECO:0000313" key="11">
    <source>
        <dbReference type="EMBL" id="GHD27708.1"/>
    </source>
</evidence>
<dbReference type="RefSeq" id="WP_017575863.1">
    <property type="nucleotide sequence ID" value="NZ_BMXL01000013.1"/>
</dbReference>
<keyword evidence="5 9" id="KW-0812">Transmembrane</keyword>
<dbReference type="InterPro" id="IPR000620">
    <property type="entry name" value="EamA_dom"/>
</dbReference>
<dbReference type="EMBL" id="BMXL01000013">
    <property type="protein sequence ID" value="GHD27708.1"/>
    <property type="molecule type" value="Genomic_DNA"/>
</dbReference>
<dbReference type="Proteomes" id="UP000654947">
    <property type="component" value="Unassembled WGS sequence"/>
</dbReference>
<feature type="transmembrane region" description="Helical" evidence="9">
    <location>
        <begin position="71"/>
        <end position="90"/>
    </location>
</feature>
<keyword evidence="3" id="KW-0813">Transport</keyword>
<dbReference type="InterPro" id="IPR037185">
    <property type="entry name" value="EmrE-like"/>
</dbReference>
<dbReference type="SUPFAM" id="SSF103481">
    <property type="entry name" value="Multidrug resistance efflux transporter EmrE"/>
    <property type="match status" value="2"/>
</dbReference>
<dbReference type="InterPro" id="IPR004626">
    <property type="entry name" value="RarD"/>
</dbReference>
<dbReference type="PANTHER" id="PTHR22911:SF137">
    <property type="entry name" value="SOLUTE CARRIER FAMILY 35 MEMBER G2-RELATED"/>
    <property type="match status" value="1"/>
</dbReference>
<gene>
    <name evidence="11" type="ORF">GCM10007147_26990</name>
</gene>
<feature type="domain" description="EamA" evidence="10">
    <location>
        <begin position="6"/>
        <end position="143"/>
    </location>
</feature>
<reference evidence="11 12" key="1">
    <citation type="journal article" date="2014" name="Int. J. Syst. Evol. Microbiol.">
        <title>Complete genome sequence of Corynebacterium casei LMG S-19264T (=DSM 44701T), isolated from a smear-ripened cheese.</title>
        <authorList>
            <consortium name="US DOE Joint Genome Institute (JGI-PGF)"/>
            <person name="Walter F."/>
            <person name="Albersmeier A."/>
            <person name="Kalinowski J."/>
            <person name="Ruckert C."/>
        </authorList>
    </citation>
    <scope>NUCLEOTIDE SEQUENCE [LARGE SCALE GENOMIC DNA]</scope>
    <source>
        <strain evidence="11 12">KCTC 19473</strain>
    </source>
</reference>
<sequence length="339" mass="36777">MPDSNRGVLLGASAFLFWGFAALYWPLLSASEPSEVLAHRMVWALLAMAVILLVTRRGWGWMVPVLREPRRLLPVAVAAVVISLNWWGFIYSVSINETLQASLAYFINPLMSVLLGMVFFTERLRSLQWAAVALGTTAVVVMTIAYGATPWLSLLMATSFAAYGAVKKYVDLDGTQSLTVETLVMFLPALGFVVYLEASGSGTAFSVSAGHTALLVGGGFVTALPLLLFGMATRLIPLSVVGILQYIAPTLIFLIGWLIQGEEMPASRWAGFVLVWLALCVFVFDQFRTQRKARSTGASGVTKGEADPAQGRDGQPARQDGQPEQWDGPPERRGCPSDE</sequence>
<evidence type="ECO:0000256" key="3">
    <source>
        <dbReference type="ARBA" id="ARBA00022448"/>
    </source>
</evidence>
<keyword evidence="7 9" id="KW-0472">Membrane</keyword>
<keyword evidence="12" id="KW-1185">Reference proteome</keyword>
<keyword evidence="4" id="KW-1003">Cell membrane</keyword>
<evidence type="ECO:0000256" key="6">
    <source>
        <dbReference type="ARBA" id="ARBA00022989"/>
    </source>
</evidence>
<feature type="transmembrane region" description="Helical" evidence="9">
    <location>
        <begin position="127"/>
        <end position="145"/>
    </location>
</feature>
<evidence type="ECO:0000256" key="9">
    <source>
        <dbReference type="SAM" id="Phobius"/>
    </source>
</evidence>
<dbReference type="GO" id="GO:0005886">
    <property type="term" value="C:plasma membrane"/>
    <property type="evidence" value="ECO:0007669"/>
    <property type="project" value="UniProtKB-SubCell"/>
</dbReference>
<evidence type="ECO:0000256" key="8">
    <source>
        <dbReference type="SAM" id="MobiDB-lite"/>
    </source>
</evidence>
<feature type="transmembrane region" description="Helical" evidence="9">
    <location>
        <begin position="266"/>
        <end position="284"/>
    </location>
</feature>
<evidence type="ECO:0000313" key="12">
    <source>
        <dbReference type="Proteomes" id="UP000654947"/>
    </source>
</evidence>
<evidence type="ECO:0000256" key="1">
    <source>
        <dbReference type="ARBA" id="ARBA00004651"/>
    </source>
</evidence>
<comment type="subcellular location">
    <subcellularLocation>
        <location evidence="1">Cell membrane</location>
        <topology evidence="1">Multi-pass membrane protein</topology>
    </subcellularLocation>
</comment>
<feature type="transmembrane region" description="Helical" evidence="9">
    <location>
        <begin position="7"/>
        <end position="28"/>
    </location>
</feature>
<organism evidence="11 12">
    <name type="scientific">Nocardiopsis kunsanensis</name>
    <dbReference type="NCBI Taxonomy" id="141693"/>
    <lineage>
        <taxon>Bacteria</taxon>
        <taxon>Bacillati</taxon>
        <taxon>Actinomycetota</taxon>
        <taxon>Actinomycetes</taxon>
        <taxon>Streptosporangiales</taxon>
        <taxon>Nocardiopsidaceae</taxon>
        <taxon>Nocardiopsis</taxon>
    </lineage>
</organism>
<comment type="similarity">
    <text evidence="2">Belongs to the EamA transporter family.</text>
</comment>
<feature type="transmembrane region" description="Helical" evidence="9">
    <location>
        <begin position="208"/>
        <end position="228"/>
    </location>
</feature>
<evidence type="ECO:0000259" key="10">
    <source>
        <dbReference type="Pfam" id="PF00892"/>
    </source>
</evidence>